<evidence type="ECO:0000256" key="3">
    <source>
        <dbReference type="ARBA" id="ARBA00023125"/>
    </source>
</evidence>
<accession>A0A0N9IF15</accession>
<keyword evidence="2" id="KW-0805">Transcription regulation</keyword>
<keyword evidence="8" id="KW-1185">Reference proteome</keyword>
<proteinExistence type="predicted"/>
<dbReference type="SUPFAM" id="SSF46689">
    <property type="entry name" value="Homeodomain-like"/>
    <property type="match status" value="1"/>
</dbReference>
<evidence type="ECO:0000256" key="2">
    <source>
        <dbReference type="ARBA" id="ARBA00023015"/>
    </source>
</evidence>
<dbReference type="PANTHER" id="PTHR30055">
    <property type="entry name" value="HTH-TYPE TRANSCRIPTIONAL REGULATOR RUTR"/>
    <property type="match status" value="1"/>
</dbReference>
<gene>
    <name evidence="7" type="ORF">AOZ06_25840</name>
</gene>
<dbReference type="GO" id="GO:0003700">
    <property type="term" value="F:DNA-binding transcription factor activity"/>
    <property type="evidence" value="ECO:0007669"/>
    <property type="project" value="TreeGrafter"/>
</dbReference>
<evidence type="ECO:0000256" key="5">
    <source>
        <dbReference type="PROSITE-ProRule" id="PRU00335"/>
    </source>
</evidence>
<organism evidence="7 8">
    <name type="scientific">Kibdelosporangium phytohabitans</name>
    <dbReference type="NCBI Taxonomy" id="860235"/>
    <lineage>
        <taxon>Bacteria</taxon>
        <taxon>Bacillati</taxon>
        <taxon>Actinomycetota</taxon>
        <taxon>Actinomycetes</taxon>
        <taxon>Pseudonocardiales</taxon>
        <taxon>Pseudonocardiaceae</taxon>
        <taxon>Kibdelosporangium</taxon>
    </lineage>
</organism>
<dbReference type="EMBL" id="CP012752">
    <property type="protein sequence ID" value="ALG15066.1"/>
    <property type="molecule type" value="Genomic_DNA"/>
</dbReference>
<evidence type="ECO:0000313" key="8">
    <source>
        <dbReference type="Proteomes" id="UP000063699"/>
    </source>
</evidence>
<dbReference type="STRING" id="860235.AOZ06_25840"/>
<dbReference type="Pfam" id="PF00440">
    <property type="entry name" value="TetR_N"/>
    <property type="match status" value="1"/>
</dbReference>
<dbReference type="AlphaFoldDB" id="A0A0N9IF15"/>
<dbReference type="SUPFAM" id="SSF48498">
    <property type="entry name" value="Tetracyclin repressor-like, C-terminal domain"/>
    <property type="match status" value="1"/>
</dbReference>
<sequence>MPRVADHAQRRRQVVEAAIEVLAGKGMDGFKVAEVASAAGVSVGLVQRYFRSKDDMLLTTCEFVAARLAERVARATEEGVSVRDKLRRSLAEFLPLDEERAAEVRVYLAFYGRAADSRAVRSVQAVSGRTLRSELRGALADAQEAGELAAGLDLAAEAAMLWALLDGLVLQSFVDPAGLPAGRALELLDAHLDRLFG</sequence>
<feature type="domain" description="HTH tetR-type" evidence="6">
    <location>
        <begin position="8"/>
        <end position="68"/>
    </location>
</feature>
<name>A0A0N9IF15_9PSEU</name>
<feature type="DNA-binding region" description="H-T-H motif" evidence="5">
    <location>
        <begin position="31"/>
        <end position="50"/>
    </location>
</feature>
<protein>
    <recommendedName>
        <fullName evidence="6">HTH tetR-type domain-containing protein</fullName>
    </recommendedName>
</protein>
<dbReference type="PROSITE" id="PS50977">
    <property type="entry name" value="HTH_TETR_2"/>
    <property type="match status" value="1"/>
</dbReference>
<keyword evidence="3 5" id="KW-0238">DNA-binding</keyword>
<keyword evidence="1" id="KW-0678">Repressor</keyword>
<dbReference type="PRINTS" id="PR00455">
    <property type="entry name" value="HTHTETR"/>
</dbReference>
<evidence type="ECO:0000313" key="7">
    <source>
        <dbReference type="EMBL" id="ALG15066.1"/>
    </source>
</evidence>
<dbReference type="Pfam" id="PF13977">
    <property type="entry name" value="TetR_C_6"/>
    <property type="match status" value="1"/>
</dbReference>
<evidence type="ECO:0000259" key="6">
    <source>
        <dbReference type="PROSITE" id="PS50977"/>
    </source>
</evidence>
<dbReference type="KEGG" id="kphy:AOZ06_25840"/>
<dbReference type="InterPro" id="IPR009057">
    <property type="entry name" value="Homeodomain-like_sf"/>
</dbReference>
<reference evidence="7 8" key="1">
    <citation type="submission" date="2015-07" db="EMBL/GenBank/DDBJ databases">
        <title>Genome sequencing of Kibdelosporangium phytohabitans.</title>
        <authorList>
            <person name="Qin S."/>
            <person name="Xing K."/>
        </authorList>
    </citation>
    <scope>NUCLEOTIDE SEQUENCE [LARGE SCALE GENOMIC DNA]</scope>
    <source>
        <strain evidence="7 8">KLBMP1111</strain>
    </source>
</reference>
<dbReference type="PANTHER" id="PTHR30055:SF234">
    <property type="entry name" value="HTH-TYPE TRANSCRIPTIONAL REGULATOR BETI"/>
    <property type="match status" value="1"/>
</dbReference>
<dbReference type="GO" id="GO:0000976">
    <property type="term" value="F:transcription cis-regulatory region binding"/>
    <property type="evidence" value="ECO:0007669"/>
    <property type="project" value="TreeGrafter"/>
</dbReference>
<dbReference type="InterPro" id="IPR001647">
    <property type="entry name" value="HTH_TetR"/>
</dbReference>
<dbReference type="InterPro" id="IPR050109">
    <property type="entry name" value="HTH-type_TetR-like_transc_reg"/>
</dbReference>
<dbReference type="OrthoDB" id="9816296at2"/>
<dbReference type="RefSeq" id="WP_054296920.1">
    <property type="nucleotide sequence ID" value="NZ_CP012752.1"/>
</dbReference>
<dbReference type="InterPro" id="IPR036271">
    <property type="entry name" value="Tet_transcr_reg_TetR-rel_C_sf"/>
</dbReference>
<dbReference type="Proteomes" id="UP000063699">
    <property type="component" value="Chromosome"/>
</dbReference>
<evidence type="ECO:0000256" key="1">
    <source>
        <dbReference type="ARBA" id="ARBA00022491"/>
    </source>
</evidence>
<evidence type="ECO:0000256" key="4">
    <source>
        <dbReference type="ARBA" id="ARBA00023163"/>
    </source>
</evidence>
<keyword evidence="4" id="KW-0804">Transcription</keyword>
<dbReference type="InterPro" id="IPR039538">
    <property type="entry name" value="BetI_C"/>
</dbReference>
<dbReference type="Gene3D" id="1.10.357.10">
    <property type="entry name" value="Tetracycline Repressor, domain 2"/>
    <property type="match status" value="1"/>
</dbReference>